<dbReference type="InterPro" id="IPR003399">
    <property type="entry name" value="Mce/MlaD"/>
</dbReference>
<keyword evidence="1" id="KW-1133">Transmembrane helix</keyword>
<comment type="caution">
    <text evidence="3">The sequence shown here is derived from an EMBL/GenBank/DDBJ whole genome shotgun (WGS) entry which is preliminary data.</text>
</comment>
<organism evidence="3">
    <name type="scientific">marine sediment metagenome</name>
    <dbReference type="NCBI Taxonomy" id="412755"/>
    <lineage>
        <taxon>unclassified sequences</taxon>
        <taxon>metagenomes</taxon>
        <taxon>ecological metagenomes</taxon>
    </lineage>
</organism>
<gene>
    <name evidence="3" type="ORF">LCGC14_0157940</name>
</gene>
<dbReference type="Pfam" id="PF02470">
    <property type="entry name" value="MlaD"/>
    <property type="match status" value="1"/>
</dbReference>
<dbReference type="EMBL" id="LAZR01000058">
    <property type="protein sequence ID" value="KKN97375.1"/>
    <property type="molecule type" value="Genomic_DNA"/>
</dbReference>
<dbReference type="Gene3D" id="1.10.287.950">
    <property type="entry name" value="Methyl-accepting chemotaxis protein"/>
    <property type="match status" value="2"/>
</dbReference>
<dbReference type="PANTHER" id="PTHR36698:SF2">
    <property type="entry name" value="MCE_MLAD DOMAIN-CONTAINING PROTEIN"/>
    <property type="match status" value="1"/>
</dbReference>
<feature type="domain" description="Mce/MlaD" evidence="2">
    <location>
        <begin position="46"/>
        <end position="116"/>
    </location>
</feature>
<protein>
    <recommendedName>
        <fullName evidence="2">Mce/MlaD domain-containing protein</fullName>
    </recommendedName>
</protein>
<keyword evidence="1" id="KW-0812">Transmembrane</keyword>
<dbReference type="AlphaFoldDB" id="A0A0F9UWH7"/>
<keyword evidence="1" id="KW-0472">Membrane</keyword>
<dbReference type="SUPFAM" id="SSF58104">
    <property type="entry name" value="Methyl-accepting chemotaxis protein (MCP) signaling domain"/>
    <property type="match status" value="2"/>
</dbReference>
<evidence type="ECO:0000313" key="3">
    <source>
        <dbReference type="EMBL" id="KKN97375.1"/>
    </source>
</evidence>
<dbReference type="PANTHER" id="PTHR36698">
    <property type="entry name" value="BLL5892 PROTEIN"/>
    <property type="match status" value="1"/>
</dbReference>
<name>A0A0F9UWH7_9ZZZZ</name>
<accession>A0A0F9UWH7</accession>
<proteinExistence type="predicted"/>
<reference evidence="3" key="1">
    <citation type="journal article" date="2015" name="Nature">
        <title>Complex archaea that bridge the gap between prokaryotes and eukaryotes.</title>
        <authorList>
            <person name="Spang A."/>
            <person name="Saw J.H."/>
            <person name="Jorgensen S.L."/>
            <person name="Zaremba-Niedzwiedzka K."/>
            <person name="Martijn J."/>
            <person name="Lind A.E."/>
            <person name="van Eijk R."/>
            <person name="Schleper C."/>
            <person name="Guy L."/>
            <person name="Ettema T.J."/>
        </authorList>
    </citation>
    <scope>NUCLEOTIDE SEQUENCE</scope>
</reference>
<feature type="transmembrane region" description="Helical" evidence="1">
    <location>
        <begin position="7"/>
        <end position="29"/>
    </location>
</feature>
<sequence>METKANYVRVGIFTLVVLALSFGFVYWSVFSSSGDARVPLLVRIEGSVTGLQQGSQVLFNGLPVGSVKALRIDPNNPRVVIATTEVDPSLPVKESTEANIGFQGLTGFAFIELKGGVAEEPGLIQQAIQQGTVPIIKANPSDVTDILATARDIAERANNILGQFEGLVGDVGPAVESTADDIAKTAKNVEVFTASLADNSDDIDNFLKSLSDLSTTANTVAEGLPDAISKVRGILAAVDPTAVSTVVDNVAAVSDNLRAQSENIGSVVDSVRTAAESVGAVGEAIGRNTDGIDRFLTNLGPISDTAVKVAEKLDTTLQSANTVIAAVDPKQIATTLDGITSAATNVSSLAETIGAQKEAINSAITGASNAARNVERITTTIAERSEDVDKFIANLGPISETATRVAERLDTTLQSANGVIAAVDPKQIATTLDGITSAATNVSSLAESIGTQKEAINSAISGAAKAAQNVNRITTTIAQRSGDIDRFIGSLGSISEDVSQASARLNEAVTSANDLVKSIDSATVNQAIGDVRTITSALSGKTEEIQSIIDGVDKTVRTLDTTLTGFTETRTQVDTLIASIDPGKVNRAVENVSAATDNVARAADSIAGVANSVGERKDDINGIITNVELTSQRLRTASERVDSLISSVDDTFKGANDGTSLGSDIATTLRAIRETAVSIRSQVAPISANLQRFSGQGLREFQTLVRDVTRSVNRIEGAVNDFSNNPSRLIYGGDEVKQFDGRKRR</sequence>
<evidence type="ECO:0000259" key="2">
    <source>
        <dbReference type="Pfam" id="PF02470"/>
    </source>
</evidence>
<evidence type="ECO:0000256" key="1">
    <source>
        <dbReference type="SAM" id="Phobius"/>
    </source>
</evidence>